<evidence type="ECO:0000259" key="2">
    <source>
        <dbReference type="Pfam" id="PF08450"/>
    </source>
</evidence>
<keyword evidence="4" id="KW-1185">Reference proteome</keyword>
<dbReference type="PANTHER" id="PTHR47572">
    <property type="entry name" value="LIPOPROTEIN-RELATED"/>
    <property type="match status" value="1"/>
</dbReference>
<proteinExistence type="predicted"/>
<evidence type="ECO:0000313" key="4">
    <source>
        <dbReference type="Proteomes" id="UP000613030"/>
    </source>
</evidence>
<reference evidence="3 4" key="1">
    <citation type="submission" date="2021-01" db="EMBL/GenBank/DDBJ databases">
        <title>Chryseolinea sp. Jin1 Genome sequencing and assembly.</title>
        <authorList>
            <person name="Kim I."/>
        </authorList>
    </citation>
    <scope>NUCLEOTIDE SEQUENCE [LARGE SCALE GENOMIC DNA]</scope>
    <source>
        <strain evidence="3 4">Jin1</strain>
    </source>
</reference>
<dbReference type="Proteomes" id="UP000613030">
    <property type="component" value="Unassembled WGS sequence"/>
</dbReference>
<dbReference type="InterPro" id="IPR005511">
    <property type="entry name" value="SMP-30"/>
</dbReference>
<dbReference type="PRINTS" id="PR01790">
    <property type="entry name" value="SMP30FAMILY"/>
</dbReference>
<dbReference type="InterPro" id="IPR011042">
    <property type="entry name" value="6-blade_b-propeller_TolB-like"/>
</dbReference>
<gene>
    <name evidence="3" type="ORF">JI741_00800</name>
</gene>
<dbReference type="Gene3D" id="2.120.10.30">
    <property type="entry name" value="TolB, C-terminal domain"/>
    <property type="match status" value="1"/>
</dbReference>
<protein>
    <submittedName>
        <fullName evidence="3">SMP-30/gluconolactonase/LRE family protein</fullName>
    </submittedName>
</protein>
<organism evidence="3 4">
    <name type="scientific">Chryseolinea lacunae</name>
    <dbReference type="NCBI Taxonomy" id="2801331"/>
    <lineage>
        <taxon>Bacteria</taxon>
        <taxon>Pseudomonadati</taxon>
        <taxon>Bacteroidota</taxon>
        <taxon>Cytophagia</taxon>
        <taxon>Cytophagales</taxon>
        <taxon>Fulvivirgaceae</taxon>
        <taxon>Chryseolinea</taxon>
    </lineage>
</organism>
<evidence type="ECO:0000256" key="1">
    <source>
        <dbReference type="ARBA" id="ARBA00022801"/>
    </source>
</evidence>
<name>A0ABS1KJU7_9BACT</name>
<keyword evidence="1" id="KW-0378">Hydrolase</keyword>
<dbReference type="InterPro" id="IPR051262">
    <property type="entry name" value="SMP-30/CGR1_Lactonase"/>
</dbReference>
<dbReference type="RefSeq" id="WP_202006700.1">
    <property type="nucleotide sequence ID" value="NZ_JAERRB010000001.1"/>
</dbReference>
<dbReference type="PROSITE" id="PS51257">
    <property type="entry name" value="PROKAR_LIPOPROTEIN"/>
    <property type="match status" value="1"/>
</dbReference>
<dbReference type="Pfam" id="PF08450">
    <property type="entry name" value="SGL"/>
    <property type="match status" value="1"/>
</dbReference>
<dbReference type="SUPFAM" id="SSF63829">
    <property type="entry name" value="Calcium-dependent phosphotriesterase"/>
    <property type="match status" value="1"/>
</dbReference>
<accession>A0ABS1KJU7</accession>
<dbReference type="InterPro" id="IPR013658">
    <property type="entry name" value="SGL"/>
</dbReference>
<dbReference type="PANTHER" id="PTHR47572:SF4">
    <property type="entry name" value="LACTONASE DRP35"/>
    <property type="match status" value="1"/>
</dbReference>
<dbReference type="EMBL" id="JAERRB010000001">
    <property type="protein sequence ID" value="MBL0739728.1"/>
    <property type="molecule type" value="Genomic_DNA"/>
</dbReference>
<feature type="domain" description="SMP-30/Gluconolactonase/LRE-like region" evidence="2">
    <location>
        <begin position="55"/>
        <end position="320"/>
    </location>
</feature>
<evidence type="ECO:0000313" key="3">
    <source>
        <dbReference type="EMBL" id="MBL0739728.1"/>
    </source>
</evidence>
<sequence>MTWKKLIVYALVLTLCSCSKKGGKIIGTVERLDPELDALVDSDAELEVIAEGFDWSEGPLWLPEQNMLIFSDVPTNTIYKWTPEKGKEIYLIPSGYTGSIPRGGEMGSNGLTLNPDGKLALAQHGDRRIALMNTPLDAPAPNFVSLGDNYEGKKLNSPNDLVFNDKGDAFFTDPPYGLPNRENDTTRDIAFQGVYKASNGKLTLITDSITRPNGIAFLPGYKTLIVANSDPDKAIWYAYDLLDNDSIANARIFRDATAEAKVERGVPDGFKVDSKGNLYASGPGGLWIMNKDGKVLGKIKISEATSNCALSPDEKTLYVTCDMYVARIKLRE</sequence>
<comment type="caution">
    <text evidence="3">The sequence shown here is derived from an EMBL/GenBank/DDBJ whole genome shotgun (WGS) entry which is preliminary data.</text>
</comment>